<dbReference type="GeneID" id="93159657"/>
<keyword evidence="4 9" id="KW-0812">Transmembrane</keyword>
<dbReference type="SUPFAM" id="SSF52266">
    <property type="entry name" value="SGNH hydrolase"/>
    <property type="match status" value="1"/>
</dbReference>
<accession>A0A6N7VJR5</accession>
<dbReference type="CDD" id="cd01840">
    <property type="entry name" value="SGNH_hydrolase_yrhL_like"/>
    <property type="match status" value="1"/>
</dbReference>
<feature type="region of interest" description="Disordered" evidence="8">
    <location>
        <begin position="395"/>
        <end position="418"/>
    </location>
</feature>
<keyword evidence="2" id="KW-1003">Cell membrane</keyword>
<feature type="transmembrane region" description="Helical" evidence="9">
    <location>
        <begin position="229"/>
        <end position="246"/>
    </location>
</feature>
<comment type="subcellular location">
    <subcellularLocation>
        <location evidence="1">Cell membrane</location>
        <topology evidence="1">Multi-pass membrane protein</topology>
    </subcellularLocation>
</comment>
<feature type="transmembrane region" description="Helical" evidence="9">
    <location>
        <begin position="171"/>
        <end position="191"/>
    </location>
</feature>
<evidence type="ECO:0000313" key="11">
    <source>
        <dbReference type="EMBL" id="MSS57218.1"/>
    </source>
</evidence>
<dbReference type="EMBL" id="VUMR01000089">
    <property type="protein sequence ID" value="MSS57218.1"/>
    <property type="molecule type" value="Genomic_DNA"/>
</dbReference>
<comment type="caution">
    <text evidence="11">The sequence shown here is derived from an EMBL/GenBank/DDBJ whole genome shotgun (WGS) entry which is preliminary data.</text>
</comment>
<dbReference type="GO" id="GO:0016747">
    <property type="term" value="F:acyltransferase activity, transferring groups other than amino-acyl groups"/>
    <property type="evidence" value="ECO:0007669"/>
    <property type="project" value="InterPro"/>
</dbReference>
<organism evidence="11 12">
    <name type="scientific">Holdemanella porci</name>
    <dbReference type="NCBI Taxonomy" id="2652276"/>
    <lineage>
        <taxon>Bacteria</taxon>
        <taxon>Bacillati</taxon>
        <taxon>Bacillota</taxon>
        <taxon>Erysipelotrichia</taxon>
        <taxon>Erysipelotrichales</taxon>
        <taxon>Erysipelotrichaceae</taxon>
        <taxon>Holdemanella</taxon>
    </lineage>
</organism>
<dbReference type="GO" id="GO:0005886">
    <property type="term" value="C:plasma membrane"/>
    <property type="evidence" value="ECO:0007669"/>
    <property type="project" value="UniProtKB-SubCell"/>
</dbReference>
<dbReference type="PANTHER" id="PTHR23028:SF53">
    <property type="entry name" value="ACYL_TRANSF_3 DOMAIN-CONTAINING PROTEIN"/>
    <property type="match status" value="1"/>
</dbReference>
<feature type="transmembrane region" description="Helical" evidence="9">
    <location>
        <begin position="75"/>
        <end position="94"/>
    </location>
</feature>
<evidence type="ECO:0000259" key="10">
    <source>
        <dbReference type="Pfam" id="PF01757"/>
    </source>
</evidence>
<keyword evidence="12" id="KW-1185">Reference proteome</keyword>
<evidence type="ECO:0000256" key="8">
    <source>
        <dbReference type="SAM" id="MobiDB-lite"/>
    </source>
</evidence>
<dbReference type="Proteomes" id="UP000434241">
    <property type="component" value="Unassembled WGS sequence"/>
</dbReference>
<evidence type="ECO:0000256" key="6">
    <source>
        <dbReference type="ARBA" id="ARBA00023136"/>
    </source>
</evidence>
<feature type="transmembrane region" description="Helical" evidence="9">
    <location>
        <begin position="253"/>
        <end position="269"/>
    </location>
</feature>
<dbReference type="InterPro" id="IPR036514">
    <property type="entry name" value="SGNH_hydro_sf"/>
</dbReference>
<feature type="domain" description="Acyltransferase 3" evidence="10">
    <location>
        <begin position="10"/>
        <end position="330"/>
    </location>
</feature>
<evidence type="ECO:0000256" key="7">
    <source>
        <dbReference type="ARBA" id="ARBA00023315"/>
    </source>
</evidence>
<evidence type="ECO:0000256" key="3">
    <source>
        <dbReference type="ARBA" id="ARBA00022679"/>
    </source>
</evidence>
<keyword evidence="7" id="KW-0012">Acyltransferase</keyword>
<evidence type="ECO:0000256" key="1">
    <source>
        <dbReference type="ARBA" id="ARBA00004651"/>
    </source>
</evidence>
<feature type="compositionally biased region" description="Basic and acidic residues" evidence="8">
    <location>
        <begin position="395"/>
        <end position="411"/>
    </location>
</feature>
<dbReference type="InterPro" id="IPR050879">
    <property type="entry name" value="Acyltransferase_3"/>
</dbReference>
<sequence length="597" mass="68365">MKKEDGRLRGMDGLRGVAIIAITLFHMFPSVFRGGYLGVVLFFVLTGFLLVVSAKKKMDQKEFSLRDYYLARIKRIYPPLLVMVFTTLGIYFILAKDALYNMKMQVFSILAGFNNWWQISQSIDYFTRIANTSPFSHLWFLSIEMQFYVIFPLLLFGMYKLKDKKGESFTIKTMLGVTAGFALVMPILYLCRVNVTRLYYGTDTRIYSLFAGMLLGWIYTKGEATKKNFYTSIGLLGVFVISCFIFDGRMPVVYLFVLALMTVISLYIVERTADSSISLDVPVLKWIGQHSYEIYLWQYPVIYLFQYKDWNTNFVIYLFEFVILILLVVWSNYFLKVFKYKQIKPKFQKAVLACGIVGFVFQATGVIALATSKKIDSAELHKRIAENEKAIEANKRNAKSDGSVEKGKVDDYASSGNSQKVSDKGLFCLGDSVMLSAYTNIQDIYPDATIDAAVSRQIYHALDILSWYQSQGNIHNTVVISLGTNGVLDENTVEQLLEIIGKDKSIFWVNVYAPGVEWEASNNKYLNELAKKHSNVTIIDWNSYISKHTDLLEADGIHPIEEGADAYAHLIQEKINEVMQKQKEIEKKRINKRLQRN</sequence>
<feature type="transmembrane region" description="Helical" evidence="9">
    <location>
        <begin position="314"/>
        <end position="338"/>
    </location>
</feature>
<feature type="transmembrane region" description="Helical" evidence="9">
    <location>
        <begin position="350"/>
        <end position="370"/>
    </location>
</feature>
<evidence type="ECO:0000256" key="5">
    <source>
        <dbReference type="ARBA" id="ARBA00022989"/>
    </source>
</evidence>
<name>A0A6N7VJR5_9FIRM</name>
<proteinExistence type="predicted"/>
<feature type="transmembrane region" description="Helical" evidence="9">
    <location>
        <begin position="35"/>
        <end position="54"/>
    </location>
</feature>
<keyword evidence="3 11" id="KW-0808">Transferase</keyword>
<dbReference type="InterPro" id="IPR002656">
    <property type="entry name" value="Acyl_transf_3_dom"/>
</dbReference>
<evidence type="ECO:0000256" key="4">
    <source>
        <dbReference type="ARBA" id="ARBA00022692"/>
    </source>
</evidence>
<dbReference type="Gene3D" id="3.40.50.1110">
    <property type="entry name" value="SGNH hydrolase"/>
    <property type="match status" value="1"/>
</dbReference>
<evidence type="ECO:0000256" key="2">
    <source>
        <dbReference type="ARBA" id="ARBA00022475"/>
    </source>
</evidence>
<protein>
    <submittedName>
        <fullName evidence="11">Acetyltransferase</fullName>
    </submittedName>
</protein>
<dbReference type="Pfam" id="PF01757">
    <property type="entry name" value="Acyl_transf_3"/>
    <property type="match status" value="1"/>
</dbReference>
<keyword evidence="6 9" id="KW-0472">Membrane</keyword>
<feature type="transmembrane region" description="Helical" evidence="9">
    <location>
        <begin position="138"/>
        <end position="159"/>
    </location>
</feature>
<feature type="transmembrane region" description="Helical" evidence="9">
    <location>
        <begin position="198"/>
        <end position="217"/>
    </location>
</feature>
<dbReference type="GO" id="GO:0000271">
    <property type="term" value="P:polysaccharide biosynthetic process"/>
    <property type="evidence" value="ECO:0007669"/>
    <property type="project" value="TreeGrafter"/>
</dbReference>
<evidence type="ECO:0000256" key="9">
    <source>
        <dbReference type="SAM" id="Phobius"/>
    </source>
</evidence>
<feature type="transmembrane region" description="Helical" evidence="9">
    <location>
        <begin position="12"/>
        <end position="29"/>
    </location>
</feature>
<evidence type="ECO:0000313" key="12">
    <source>
        <dbReference type="Proteomes" id="UP000434241"/>
    </source>
</evidence>
<keyword evidence="5 9" id="KW-1133">Transmembrane helix</keyword>
<dbReference type="AlphaFoldDB" id="A0A6N7VJR5"/>
<dbReference type="RefSeq" id="WP_154556746.1">
    <property type="nucleotide sequence ID" value="NZ_VUMR01000089.1"/>
</dbReference>
<reference evidence="11 12" key="1">
    <citation type="submission" date="2019-08" db="EMBL/GenBank/DDBJ databases">
        <title>In-depth cultivation of the pig gut microbiome towards novel bacterial diversity and tailored functional studies.</title>
        <authorList>
            <person name="Wylensek D."/>
            <person name="Hitch T.C.A."/>
            <person name="Clavel T."/>
        </authorList>
    </citation>
    <scope>NUCLEOTIDE SEQUENCE [LARGE SCALE GENOMIC DNA]</scope>
    <source>
        <strain evidence="11 12">LKV-472-APC-3</strain>
    </source>
</reference>
<dbReference type="PANTHER" id="PTHR23028">
    <property type="entry name" value="ACETYLTRANSFERASE"/>
    <property type="match status" value="1"/>
</dbReference>
<gene>
    <name evidence="11" type="ORF">FYJ55_10215</name>
</gene>